<proteinExistence type="predicted"/>
<feature type="region of interest" description="Disordered" evidence="1">
    <location>
        <begin position="129"/>
        <end position="150"/>
    </location>
</feature>
<keyword evidence="3" id="KW-1185">Reference proteome</keyword>
<accession>A0A9W8JRI5</accession>
<protein>
    <submittedName>
        <fullName evidence="2">Uncharacterized protein</fullName>
    </submittedName>
</protein>
<evidence type="ECO:0000313" key="3">
    <source>
        <dbReference type="Proteomes" id="UP001148786"/>
    </source>
</evidence>
<dbReference type="AlphaFoldDB" id="A0A9W8JRI5"/>
<feature type="region of interest" description="Disordered" evidence="1">
    <location>
        <begin position="52"/>
        <end position="90"/>
    </location>
</feature>
<dbReference type="Proteomes" id="UP001148786">
    <property type="component" value="Unassembled WGS sequence"/>
</dbReference>
<comment type="caution">
    <text evidence="2">The sequence shown here is derived from an EMBL/GenBank/DDBJ whole genome shotgun (WGS) entry which is preliminary data.</text>
</comment>
<gene>
    <name evidence="2" type="ORF">NLJ89_g10550</name>
</gene>
<organism evidence="2 3">
    <name type="scientific">Agrocybe chaxingu</name>
    <dbReference type="NCBI Taxonomy" id="84603"/>
    <lineage>
        <taxon>Eukaryota</taxon>
        <taxon>Fungi</taxon>
        <taxon>Dikarya</taxon>
        <taxon>Basidiomycota</taxon>
        <taxon>Agaricomycotina</taxon>
        <taxon>Agaricomycetes</taxon>
        <taxon>Agaricomycetidae</taxon>
        <taxon>Agaricales</taxon>
        <taxon>Agaricineae</taxon>
        <taxon>Strophariaceae</taxon>
        <taxon>Agrocybe</taxon>
    </lineage>
</organism>
<evidence type="ECO:0000256" key="1">
    <source>
        <dbReference type="SAM" id="MobiDB-lite"/>
    </source>
</evidence>
<feature type="region of interest" description="Disordered" evidence="1">
    <location>
        <begin position="155"/>
        <end position="174"/>
    </location>
</feature>
<reference evidence="2" key="1">
    <citation type="submission" date="2022-07" db="EMBL/GenBank/DDBJ databases">
        <title>Genome Sequence of Agrocybe chaxingu.</title>
        <authorList>
            <person name="Buettner E."/>
        </authorList>
    </citation>
    <scope>NUCLEOTIDE SEQUENCE</scope>
    <source>
        <strain evidence="2">MP-N11</strain>
    </source>
</reference>
<dbReference type="EMBL" id="JANKHO010001983">
    <property type="protein sequence ID" value="KAJ3495965.1"/>
    <property type="molecule type" value="Genomic_DNA"/>
</dbReference>
<evidence type="ECO:0000313" key="2">
    <source>
        <dbReference type="EMBL" id="KAJ3495965.1"/>
    </source>
</evidence>
<feature type="compositionally biased region" description="Polar residues" evidence="1">
    <location>
        <begin position="57"/>
        <end position="71"/>
    </location>
</feature>
<name>A0A9W8JRI5_9AGAR</name>
<sequence length="271" mass="30322">MVFILPSSLATTSTLLLIVPPLEIRLPGLTYRQTHEVRTMFLVHYLADSLKEERAPTPSSTDTLNGGTSAAETRRLNPRPVHPDDDAGGRVGAWARRLRGVMPTIASEPVFQLGDKVNVTSATHDYEEQHAEFTSTASNDPQHDGWRRRRVSPRWTRRQRTPRTEPVKDGATTANTDEEGWCFMSKERARESELVLVALSKDLVSDACLCSCEPRTFSTLSFSSPTRSSLPAPSLVEIQRYLSPLHAILKRNTDVYELDKRDGHSRAGSRQ</sequence>